<reference evidence="1" key="2">
    <citation type="submission" date="2020-09" db="EMBL/GenBank/DDBJ databases">
        <authorList>
            <person name="Sun Q."/>
            <person name="Ohkuma M."/>
        </authorList>
    </citation>
    <scope>NUCLEOTIDE SEQUENCE</scope>
    <source>
        <strain evidence="1">JCM 4403</strain>
    </source>
</reference>
<evidence type="ECO:0000313" key="2">
    <source>
        <dbReference type="Proteomes" id="UP000656732"/>
    </source>
</evidence>
<gene>
    <name evidence="1" type="ORF">GCM10010280_56430</name>
</gene>
<protein>
    <submittedName>
        <fullName evidence="1">Uncharacterized protein</fullName>
    </submittedName>
</protein>
<dbReference type="Proteomes" id="UP000656732">
    <property type="component" value="Unassembled WGS sequence"/>
</dbReference>
<keyword evidence="2" id="KW-1185">Reference proteome</keyword>
<dbReference type="EMBL" id="BMTU01000014">
    <property type="protein sequence ID" value="GGR01134.1"/>
    <property type="molecule type" value="Genomic_DNA"/>
</dbReference>
<sequence length="99" mass="10021">MAETAALTAGRRWGLKCASVAGAVPGRVRRAGATRRSASTLIGGRPFLVPDALGEMETTANPDSTVLTVTASPQLGARGALARPTHLRGDPAALKCSPG</sequence>
<reference evidence="1" key="1">
    <citation type="journal article" date="2014" name="Int. J. Syst. Evol. Microbiol.">
        <title>Complete genome sequence of Corynebacterium casei LMG S-19264T (=DSM 44701T), isolated from a smear-ripened cheese.</title>
        <authorList>
            <consortium name="US DOE Joint Genome Institute (JGI-PGF)"/>
            <person name="Walter F."/>
            <person name="Albersmeier A."/>
            <person name="Kalinowski J."/>
            <person name="Ruckert C."/>
        </authorList>
    </citation>
    <scope>NUCLEOTIDE SEQUENCE</scope>
    <source>
        <strain evidence="1">JCM 4403</strain>
    </source>
</reference>
<comment type="caution">
    <text evidence="1">The sequence shown here is derived from an EMBL/GenBank/DDBJ whole genome shotgun (WGS) entry which is preliminary data.</text>
</comment>
<accession>A0A918C1L0</accession>
<evidence type="ECO:0000313" key="1">
    <source>
        <dbReference type="EMBL" id="GGR01134.1"/>
    </source>
</evidence>
<dbReference type="AlphaFoldDB" id="A0A918C1L0"/>
<proteinExistence type="predicted"/>
<organism evidence="1 2">
    <name type="scientific">Streptomyces pilosus</name>
    <dbReference type="NCBI Taxonomy" id="28893"/>
    <lineage>
        <taxon>Bacteria</taxon>
        <taxon>Bacillati</taxon>
        <taxon>Actinomycetota</taxon>
        <taxon>Actinomycetes</taxon>
        <taxon>Kitasatosporales</taxon>
        <taxon>Streptomycetaceae</taxon>
        <taxon>Streptomyces</taxon>
    </lineage>
</organism>
<name>A0A918C1L0_9ACTN</name>